<reference evidence="2 3" key="1">
    <citation type="submission" date="2016-10" db="EMBL/GenBank/DDBJ databases">
        <title>Paenibacillus species isolates.</title>
        <authorList>
            <person name="Beno S.M."/>
        </authorList>
    </citation>
    <scope>NUCLEOTIDE SEQUENCE [LARGE SCALE GENOMIC DNA]</scope>
    <source>
        <strain evidence="2 3">FSL H7-0604</strain>
    </source>
</reference>
<sequence length="411" mass="47768">MREYEPVQRGFTNEEAMFPLHIVAIDHTQLDVDVIDGKTGCEIGRPFITVGIDLYSRCIWCLYISFEDPSSNVLRKALLQGMFLKKSKERNGTESEWVVHGIPYNIMVDNGKDFRSIEFERVVNEVMKSHLMFRPKKTPHYSGVIERFFKRLNDDLIHQLDGTRKSNVADKGEYKSEEEAVLTLDELQNFITQHIVDIYHYETHGGLPLDENKPMVRFTEGCKEFGLPRFVLDKDEEDYRMELLPTYMKPYTKDGVVLNNVSYKSDSLNLFIGPRETKYKIKYDPDDISKIYFLHPELQQYIEVYAQQPAVDLLDGMNLHVYKALRVRWKNESEEKAKGLPSNEDVQRLRGKLRGELTEKYRKNRSARKKAQKMKLDVSVDYAQPKAGIVIKPKASDILALAKQARNNREG</sequence>
<dbReference type="SUPFAM" id="SSF53098">
    <property type="entry name" value="Ribonuclease H-like"/>
    <property type="match status" value="1"/>
</dbReference>
<feature type="domain" description="Integrase catalytic" evidence="1">
    <location>
        <begin position="15"/>
        <end position="216"/>
    </location>
</feature>
<dbReference type="AlphaFoldDB" id="A0A1R0X1R8"/>
<dbReference type="Gene3D" id="3.30.420.10">
    <property type="entry name" value="Ribonuclease H-like superfamily/Ribonuclease H"/>
    <property type="match status" value="1"/>
</dbReference>
<dbReference type="InterPro" id="IPR015378">
    <property type="entry name" value="Transposase-like_Mu_C"/>
</dbReference>
<dbReference type="InterPro" id="IPR012337">
    <property type="entry name" value="RNaseH-like_sf"/>
</dbReference>
<dbReference type="Pfam" id="PF09299">
    <property type="entry name" value="Mu-transpos_C"/>
    <property type="match status" value="1"/>
</dbReference>
<evidence type="ECO:0000313" key="2">
    <source>
        <dbReference type="EMBL" id="OMD26738.1"/>
    </source>
</evidence>
<dbReference type="RefSeq" id="WP_076179505.1">
    <property type="nucleotide sequence ID" value="NZ_MKQP01000040.1"/>
</dbReference>
<evidence type="ECO:0000259" key="1">
    <source>
        <dbReference type="PROSITE" id="PS50994"/>
    </source>
</evidence>
<evidence type="ECO:0000313" key="3">
    <source>
        <dbReference type="Proteomes" id="UP000187465"/>
    </source>
</evidence>
<protein>
    <recommendedName>
        <fullName evidence="1">Integrase catalytic domain-containing protein</fullName>
    </recommendedName>
</protein>
<accession>A0A1R0X1R8</accession>
<dbReference type="Proteomes" id="UP000187465">
    <property type="component" value="Unassembled WGS sequence"/>
</dbReference>
<dbReference type="InterPro" id="IPR036397">
    <property type="entry name" value="RNaseH_sf"/>
</dbReference>
<organism evidence="2 3">
    <name type="scientific">Paenibacillus odorifer</name>
    <dbReference type="NCBI Taxonomy" id="189426"/>
    <lineage>
        <taxon>Bacteria</taxon>
        <taxon>Bacillati</taxon>
        <taxon>Bacillota</taxon>
        <taxon>Bacilli</taxon>
        <taxon>Bacillales</taxon>
        <taxon>Paenibacillaceae</taxon>
        <taxon>Paenibacillus</taxon>
    </lineage>
</organism>
<dbReference type="GO" id="GO:0015074">
    <property type="term" value="P:DNA integration"/>
    <property type="evidence" value="ECO:0007669"/>
    <property type="project" value="InterPro"/>
</dbReference>
<dbReference type="EMBL" id="MKQP01000040">
    <property type="protein sequence ID" value="OMD26738.1"/>
    <property type="molecule type" value="Genomic_DNA"/>
</dbReference>
<gene>
    <name evidence="2" type="ORF">BJP51_26465</name>
</gene>
<name>A0A1R0X1R8_9BACL</name>
<dbReference type="GO" id="GO:0003676">
    <property type="term" value="F:nucleic acid binding"/>
    <property type="evidence" value="ECO:0007669"/>
    <property type="project" value="InterPro"/>
</dbReference>
<dbReference type="InterPro" id="IPR001584">
    <property type="entry name" value="Integrase_cat-core"/>
</dbReference>
<proteinExistence type="predicted"/>
<comment type="caution">
    <text evidence="2">The sequence shown here is derived from an EMBL/GenBank/DDBJ whole genome shotgun (WGS) entry which is preliminary data.</text>
</comment>
<dbReference type="PROSITE" id="PS50994">
    <property type="entry name" value="INTEGRASE"/>
    <property type="match status" value="1"/>
</dbReference>